<evidence type="ECO:0000256" key="9">
    <source>
        <dbReference type="ARBA" id="ARBA00022989"/>
    </source>
</evidence>
<dbReference type="EnsemblPlants" id="OMERI03G01500.5">
    <property type="protein sequence ID" value="OMERI03G01500.5"/>
    <property type="gene ID" value="OMERI03G01500"/>
</dbReference>
<evidence type="ECO:0000313" key="16">
    <source>
        <dbReference type="EnsemblPlants" id="OMERI03G01500.5"/>
    </source>
</evidence>
<dbReference type="GO" id="GO:0003843">
    <property type="term" value="F:1,3-beta-D-glucan synthase activity"/>
    <property type="evidence" value="ECO:0007669"/>
    <property type="project" value="UniProtKB-EC"/>
</dbReference>
<keyword evidence="7 14" id="KW-0812">Transmembrane</keyword>
<dbReference type="Proteomes" id="UP000008021">
    <property type="component" value="Chromosome 3"/>
</dbReference>
<dbReference type="GO" id="GO:0005886">
    <property type="term" value="C:plasma membrane"/>
    <property type="evidence" value="ECO:0007669"/>
    <property type="project" value="UniProtKB-SubCell"/>
</dbReference>
<keyword evidence="11" id="KW-0961">Cell wall biogenesis/degradation</keyword>
<feature type="transmembrane region" description="Helical" evidence="14">
    <location>
        <begin position="1402"/>
        <end position="1420"/>
    </location>
</feature>
<comment type="catalytic activity">
    <reaction evidence="13">
        <text>[(1-&gt;3)-beta-D-glucosyl](n) + UDP-alpha-D-glucose = [(1-&gt;3)-beta-D-glucosyl](n+1) + UDP + H(+)</text>
        <dbReference type="Rhea" id="RHEA:21476"/>
        <dbReference type="Rhea" id="RHEA-COMP:11146"/>
        <dbReference type="Rhea" id="RHEA-COMP:14303"/>
        <dbReference type="ChEBI" id="CHEBI:15378"/>
        <dbReference type="ChEBI" id="CHEBI:37671"/>
        <dbReference type="ChEBI" id="CHEBI:58223"/>
        <dbReference type="ChEBI" id="CHEBI:58885"/>
        <dbReference type="EC" id="2.4.1.34"/>
    </reaction>
</comment>
<dbReference type="GO" id="GO:0006075">
    <property type="term" value="P:(1-&gt;3)-beta-D-glucan biosynthetic process"/>
    <property type="evidence" value="ECO:0007669"/>
    <property type="project" value="InterPro"/>
</dbReference>
<keyword evidence="17" id="KW-1185">Reference proteome</keyword>
<dbReference type="InterPro" id="IPR003440">
    <property type="entry name" value="Glyco_trans_48_dom"/>
</dbReference>
<name>A0A0E0CUA7_9ORYZ</name>
<keyword evidence="5" id="KW-0328">Glycosyltransferase</keyword>
<comment type="similarity">
    <text evidence="2">Belongs to the glycosyltransferase 48 family.</text>
</comment>
<dbReference type="InterPro" id="IPR026899">
    <property type="entry name" value="FKS1-like_dom1"/>
</dbReference>
<dbReference type="GO" id="GO:0008360">
    <property type="term" value="P:regulation of cell shape"/>
    <property type="evidence" value="ECO:0007669"/>
    <property type="project" value="UniProtKB-KW"/>
</dbReference>
<evidence type="ECO:0000256" key="12">
    <source>
        <dbReference type="ARBA" id="ARBA00032165"/>
    </source>
</evidence>
<sequence>MARAAANWERLVRAALRGERLAGAFGVPVTGIAGNVPSSLGNNVHIDEVLRAADEIQDEDPTVARILCEHAYTLAQNLDPNSEGRGVLQFKTGLMSVIRQKLAKREGGAIDRSQDVAKLQEFYKLYREKHKVDELCEDEMKLRESAVFSGNLGELERKTLKRKKVLATLKVLWSVIEEITREISPEDADKLISEEMKRVMQKDAERTEDVVAYNIIPLDALSTTNAIVNFPEVRAAISALQYHRELPRLPATFSVPDARNSDMLDLLHCVFGFQKDNVTNQREHVVHLLANEQSRLGKLPGNEPKIDEGAVHVVFSKSLDNYIKWCNYLPLPPVWNNTESLSKEKKLLYVCLYYLIWGEAANEAANNDNGRAPHSAWRNYDDFNEFFWSPKCFQLGWPWKISNPFFSKPSRKEKKYSIGTPQPGSNLCHHEIYREHIGHSDDVWCLFNISWICNYQSALAILKAFQDGTNSATFKIYVFVISAYVGAKIIIGLLMSVPCCRGLTDYCYRWSVVRLAKWMHQENNYVGRGMHERPNDYIKSVEAVHRFFEKFPEAFMDKLHVAVPKRKQLLSSSQHSELNKFDASKFAPFWNEIVRNMREEDYINNTELDLLLMPKNNGSLPIVQWPLFLLASKVFLAKDIAIDCKDSQEELWLRISKDEYMQYAVVECYHSIHYILTSILDKEGLLWVKRIYDGIQDSISKRNIQSDLHFSRLPNVIAKLVAVAGILKETESTDLRKGAINAIQDLYEVVHHEVLSVDMSGNIDEWEKIKQARAEGRLFNNLKWPTDSGLKDLIKRLYSLLTIKESAANVPKNLEARRRLEFFTNSLFMQMPVARPVSEMLSFSVFTPYYSETVLYSKDELQKRNEDGISTLFYLQKIYPDEWKNFLARINRDENTTDSELFSSPNDMMELRLWASYRGQTLARTVRGMMYYRKALMLQSYLEKLQSEDIESAVATTGLVLADIHFELSPEARAQADLKFTYVVTCQIYGVQKGERKPEAADIALLMQRNEALRVAYVDIVESVKNGKPSTEYYSKLVKADIHGKDKEIYSIKLPGNFKLGEGKPENQNHAIIFTRGNAVQTIDMNQDNYFEEALKMRNLLEEFYQNHGKHKPSILGVREHVFTGSVSSLASFMSNQETSFVTLGQRVLANPLKVRMHYGHPDVFDRIFHITRGGISKASRVINISEDIYAGFNSTLRLGNITHHEYIQVGKGRDVGLNQIALFEGKVAGGNGEQVLSRDIYRLGQLFDFFRMLSFYVTTIGFYFCTMLTVWTVYIFLYGKTYLALSGVGESIQNRADILQNTALNAALNTQFLFQIGVFTAIPMILGFILEFGVLTAFVSFITMQFQLCSVFFTFSLGTRTHYFGRTILHGGAKYRATGRGFVVRHIKFAENYRLYSRSHFVKGLEVALLLLIFLAYGFNNGGAVGYILLSISSWFMSVSWLFAPYIFNPSGFEWQKVVEDFRDWTNWLFYRGGIGVKGEESWEAWWDEELAHIHNVGGRILETVLSLRFFIFQYGVVYHMDASGSSKALLIYWISWAVLGGLFVLLLVFGLNPKAMVHFQLFLRLIKSIALLMVLAGLVVAVVFTRLSVSDVFAAILAFVPTGWGVLSIAVAWKPVVKKLGLWKTVRSLARLYDAGTGMIIFVPIAIFSWFPFISTFQTRLLFNQAFSRGLEISLILAGNNPNAGV</sequence>
<evidence type="ECO:0000256" key="11">
    <source>
        <dbReference type="ARBA" id="ARBA00023316"/>
    </source>
</evidence>
<dbReference type="Gramene" id="OMERI03G01500.5">
    <property type="protein sequence ID" value="OMERI03G01500.5"/>
    <property type="gene ID" value="OMERI03G01500"/>
</dbReference>
<dbReference type="EnsemblPlants" id="OMERI03G01500.4">
    <property type="protein sequence ID" value="OMERI03G01500.4"/>
    <property type="gene ID" value="OMERI03G01500"/>
</dbReference>
<evidence type="ECO:0000256" key="6">
    <source>
        <dbReference type="ARBA" id="ARBA00022679"/>
    </source>
</evidence>
<evidence type="ECO:0000256" key="8">
    <source>
        <dbReference type="ARBA" id="ARBA00022960"/>
    </source>
</evidence>
<evidence type="ECO:0000256" key="13">
    <source>
        <dbReference type="ARBA" id="ARBA00047777"/>
    </source>
</evidence>
<reference evidence="16" key="1">
    <citation type="submission" date="2015-04" db="UniProtKB">
        <authorList>
            <consortium name="EnsemblPlants"/>
        </authorList>
    </citation>
    <scope>IDENTIFICATION</scope>
</reference>
<organism evidence="16">
    <name type="scientific">Oryza meridionalis</name>
    <dbReference type="NCBI Taxonomy" id="40149"/>
    <lineage>
        <taxon>Eukaryota</taxon>
        <taxon>Viridiplantae</taxon>
        <taxon>Streptophyta</taxon>
        <taxon>Embryophyta</taxon>
        <taxon>Tracheophyta</taxon>
        <taxon>Spermatophyta</taxon>
        <taxon>Magnoliopsida</taxon>
        <taxon>Liliopsida</taxon>
        <taxon>Poales</taxon>
        <taxon>Poaceae</taxon>
        <taxon>BOP clade</taxon>
        <taxon>Oryzoideae</taxon>
        <taxon>Oryzeae</taxon>
        <taxon>Oryzinae</taxon>
        <taxon>Oryza</taxon>
    </lineage>
</organism>
<feature type="transmembrane region" description="Helical" evidence="14">
    <location>
        <begin position="1563"/>
        <end position="1588"/>
    </location>
</feature>
<feature type="transmembrane region" description="Helical" evidence="14">
    <location>
        <begin position="1532"/>
        <end position="1551"/>
    </location>
</feature>
<evidence type="ECO:0000256" key="2">
    <source>
        <dbReference type="ARBA" id="ARBA00009040"/>
    </source>
</evidence>
<dbReference type="SMART" id="SM01205">
    <property type="entry name" value="FKS1_dom1"/>
    <property type="match status" value="1"/>
</dbReference>
<feature type="transmembrane region" description="Helical" evidence="14">
    <location>
        <begin position="1337"/>
        <end position="1358"/>
    </location>
</feature>
<evidence type="ECO:0000256" key="14">
    <source>
        <dbReference type="SAM" id="Phobius"/>
    </source>
</evidence>
<dbReference type="Pfam" id="PF02364">
    <property type="entry name" value="Glucan_synthase"/>
    <property type="match status" value="1"/>
</dbReference>
<dbReference type="InterPro" id="IPR058851">
    <property type="entry name" value="CALS1_helical"/>
</dbReference>
<protein>
    <recommendedName>
        <fullName evidence="12">1,3-beta-glucan synthase</fullName>
        <ecNumber evidence="3">2.4.1.34</ecNumber>
    </recommendedName>
    <alternativeName>
        <fullName evidence="12">1,3-beta-glucan synthase</fullName>
    </alternativeName>
</protein>
<keyword evidence="8" id="KW-0133">Cell shape</keyword>
<accession>A0A0E0CUA7</accession>
<dbReference type="Pfam" id="PF25968">
    <property type="entry name" value="CALS1"/>
    <property type="match status" value="1"/>
</dbReference>
<dbReference type="Gene3D" id="1.25.40.270">
    <property type="entry name" value="Vacuolar protein sorting-associated protein vta1"/>
    <property type="match status" value="1"/>
</dbReference>
<evidence type="ECO:0000256" key="1">
    <source>
        <dbReference type="ARBA" id="ARBA00004651"/>
    </source>
</evidence>
<evidence type="ECO:0000259" key="15">
    <source>
        <dbReference type="SMART" id="SM01205"/>
    </source>
</evidence>
<keyword evidence="10 14" id="KW-0472">Membrane</keyword>
<evidence type="ECO:0000256" key="4">
    <source>
        <dbReference type="ARBA" id="ARBA00022475"/>
    </source>
</evidence>
<dbReference type="Gramene" id="OMERI03G01500.4">
    <property type="protein sequence ID" value="OMERI03G01500.4"/>
    <property type="gene ID" value="OMERI03G01500"/>
</dbReference>
<dbReference type="InterPro" id="IPR023175">
    <property type="entry name" value="Vta1/CALS_N_sf"/>
</dbReference>
<evidence type="ECO:0000313" key="17">
    <source>
        <dbReference type="Proteomes" id="UP000008021"/>
    </source>
</evidence>
<evidence type="ECO:0000256" key="5">
    <source>
        <dbReference type="ARBA" id="ARBA00022676"/>
    </source>
</evidence>
<keyword evidence="4" id="KW-1003">Cell membrane</keyword>
<dbReference type="PANTHER" id="PTHR12741">
    <property type="entry name" value="LYST-INTERACTING PROTEIN LIP5 DOPAMINE RESPONSIVE PROTEIN DRG-1"/>
    <property type="match status" value="1"/>
</dbReference>
<dbReference type="Pfam" id="PF14288">
    <property type="entry name" value="FKS1_dom1"/>
    <property type="match status" value="1"/>
</dbReference>
<evidence type="ECO:0000256" key="7">
    <source>
        <dbReference type="ARBA" id="ARBA00022692"/>
    </source>
</evidence>
<reference evidence="16" key="2">
    <citation type="submission" date="2018-05" db="EMBL/GenBank/DDBJ databases">
        <title>OmerRS3 (Oryza meridionalis Reference Sequence Version 3).</title>
        <authorList>
            <person name="Zhang J."/>
            <person name="Kudrna D."/>
            <person name="Lee S."/>
            <person name="Talag J."/>
            <person name="Welchert J."/>
            <person name="Wing R.A."/>
        </authorList>
    </citation>
    <scope>NUCLEOTIDE SEQUENCE [LARGE SCALE GENOMIC DNA]</scope>
    <source>
        <strain evidence="16">OR44</strain>
    </source>
</reference>
<evidence type="ECO:0000256" key="3">
    <source>
        <dbReference type="ARBA" id="ARBA00012589"/>
    </source>
</evidence>
<dbReference type="EC" id="2.4.1.34" evidence="3"/>
<evidence type="ECO:0000256" key="10">
    <source>
        <dbReference type="ARBA" id="ARBA00023136"/>
    </source>
</evidence>
<keyword evidence="9 14" id="KW-1133">Transmembrane helix</keyword>
<keyword evidence="6" id="KW-0808">Transferase</keyword>
<feature type="transmembrane region" description="Helical" evidence="14">
    <location>
        <begin position="1254"/>
        <end position="1278"/>
    </location>
</feature>
<dbReference type="GO" id="GO:0000148">
    <property type="term" value="C:1,3-beta-D-glucan synthase complex"/>
    <property type="evidence" value="ECO:0007669"/>
    <property type="project" value="InterPro"/>
</dbReference>
<feature type="transmembrane region" description="Helical" evidence="14">
    <location>
        <begin position="1313"/>
        <end position="1331"/>
    </location>
</feature>
<feature type="domain" description="1,3-beta-glucan synthase component FKS1-like" evidence="15">
    <location>
        <begin position="344"/>
        <end position="400"/>
    </location>
</feature>
<dbReference type="PANTHER" id="PTHR12741:SF47">
    <property type="entry name" value="CALLOSE SYNTHASE 9"/>
    <property type="match status" value="1"/>
</dbReference>
<feature type="transmembrane region" description="Helical" evidence="14">
    <location>
        <begin position="1594"/>
        <end position="1614"/>
    </location>
</feature>
<feature type="transmembrane region" description="Helical" evidence="14">
    <location>
        <begin position="1634"/>
        <end position="1655"/>
    </location>
</feature>
<proteinExistence type="inferred from homology"/>
<comment type="subcellular location">
    <subcellularLocation>
        <location evidence="1">Cell membrane</location>
        <topology evidence="1">Multi-pass membrane protein</topology>
    </subcellularLocation>
</comment>